<feature type="transmembrane region" description="Helical" evidence="2">
    <location>
        <begin position="165"/>
        <end position="189"/>
    </location>
</feature>
<keyword evidence="2" id="KW-0812">Transmembrane</keyword>
<dbReference type="RefSeq" id="WP_045923486.1">
    <property type="nucleotide sequence ID" value="NZ_JBHTHW010000002.1"/>
</dbReference>
<evidence type="ECO:0000256" key="2">
    <source>
        <dbReference type="SAM" id="Phobius"/>
    </source>
</evidence>
<protein>
    <recommendedName>
        <fullName evidence="5">Mobilization protein</fullName>
    </recommendedName>
</protein>
<feature type="coiled-coil region" evidence="1">
    <location>
        <begin position="66"/>
        <end position="114"/>
    </location>
</feature>
<gene>
    <name evidence="3" type="ORF">JG29_08600</name>
</gene>
<name>A0A0F4KNC7_9LACO</name>
<keyword evidence="2" id="KW-1133">Transmembrane helix</keyword>
<reference evidence="3 4" key="1">
    <citation type="submission" date="2014-12" db="EMBL/GenBank/DDBJ databases">
        <title>Comparative genomics of the lactic acid bacteria isolated from the honey bee gut.</title>
        <authorList>
            <person name="Ellegaard K.M."/>
            <person name="Tamarit D."/>
            <person name="Javelind E."/>
            <person name="Olofsson T."/>
            <person name="Andersson S.G."/>
            <person name="Vasquez A."/>
        </authorList>
    </citation>
    <scope>NUCLEOTIDE SEQUENCE [LARGE SCALE GENOMIC DNA]</scope>
    <source>
        <strain evidence="3 4">Hon2</strain>
    </source>
</reference>
<organism evidence="3 4">
    <name type="scientific">Bombilactobacillus mellis</name>
    <dbReference type="NCBI Taxonomy" id="1218508"/>
    <lineage>
        <taxon>Bacteria</taxon>
        <taxon>Bacillati</taxon>
        <taxon>Bacillota</taxon>
        <taxon>Bacilli</taxon>
        <taxon>Lactobacillales</taxon>
        <taxon>Lactobacillaceae</taxon>
        <taxon>Bombilactobacillus</taxon>
    </lineage>
</organism>
<feature type="transmembrane region" description="Helical" evidence="2">
    <location>
        <begin position="120"/>
        <end position="145"/>
    </location>
</feature>
<dbReference type="EMBL" id="JXBZ01000013">
    <property type="protein sequence ID" value="KJY48172.1"/>
    <property type="molecule type" value="Genomic_DNA"/>
</dbReference>
<sequence>MATSEDQQIRNAILQLLEEYGNTGQIDLQNLPLLQQIIQQQVEQRLPLLTQERTQYLNKLYAQEFKKNLQRNQALTKQELETLQHQQKQLHSRIDLLKRERQKLQQQLNLDQKMARWAPLVILIAVVALILTNLGLIYLTAPLILHGTGFAGIWHFAHPNFSGWGVFRGISAILGCFLLLMLELALILYPTTLVFRFIQVIHPPKVRKY</sequence>
<dbReference type="Proteomes" id="UP000033695">
    <property type="component" value="Unassembled WGS sequence"/>
</dbReference>
<dbReference type="AlphaFoldDB" id="A0A0F4KNC7"/>
<accession>A0A0F4KNC7</accession>
<evidence type="ECO:0000256" key="1">
    <source>
        <dbReference type="SAM" id="Coils"/>
    </source>
</evidence>
<evidence type="ECO:0000313" key="3">
    <source>
        <dbReference type="EMBL" id="KJY48172.1"/>
    </source>
</evidence>
<evidence type="ECO:0008006" key="5">
    <source>
        <dbReference type="Google" id="ProtNLM"/>
    </source>
</evidence>
<keyword evidence="1" id="KW-0175">Coiled coil</keyword>
<evidence type="ECO:0000313" key="4">
    <source>
        <dbReference type="Proteomes" id="UP000033695"/>
    </source>
</evidence>
<proteinExistence type="predicted"/>
<keyword evidence="4" id="KW-1185">Reference proteome</keyword>
<dbReference type="HOGENOM" id="CLU_1314106_0_0_9"/>
<dbReference type="PATRIC" id="fig|1218508.4.peg.1627"/>
<keyword evidence="2" id="KW-0472">Membrane</keyword>
<comment type="caution">
    <text evidence="3">The sequence shown here is derived from an EMBL/GenBank/DDBJ whole genome shotgun (WGS) entry which is preliminary data.</text>
</comment>